<protein>
    <submittedName>
        <fullName evidence="1">Transcriptional regulator</fullName>
    </submittedName>
</protein>
<reference evidence="1 2" key="1">
    <citation type="submission" date="2018-06" db="EMBL/GenBank/DDBJ databases">
        <authorList>
            <consortium name="Pathogen Informatics"/>
            <person name="Doyle S."/>
        </authorList>
    </citation>
    <scope>NUCLEOTIDE SEQUENCE [LARGE SCALE GENOMIC DNA]</scope>
    <source>
        <strain evidence="1 2">NCTC9140</strain>
    </source>
</reference>
<dbReference type="Proteomes" id="UP000254938">
    <property type="component" value="Unassembled WGS sequence"/>
</dbReference>
<accession>A0A377TU97</accession>
<dbReference type="SUPFAM" id="SSF46785">
    <property type="entry name" value="Winged helix' DNA-binding domain"/>
    <property type="match status" value="1"/>
</dbReference>
<evidence type="ECO:0000313" key="2">
    <source>
        <dbReference type="Proteomes" id="UP000254938"/>
    </source>
</evidence>
<dbReference type="InterPro" id="IPR036390">
    <property type="entry name" value="WH_DNA-bd_sf"/>
</dbReference>
<dbReference type="InterPro" id="IPR036388">
    <property type="entry name" value="WH-like_DNA-bd_sf"/>
</dbReference>
<sequence>MPYREAGSRERYEYVLTDKSRSLALVLFALMEWGHQHVLHQCAAYSIGGTAPAAEAVHPGFITASGTVASPAALQIVKADER</sequence>
<dbReference type="Gene3D" id="1.10.10.10">
    <property type="entry name" value="Winged helix-like DNA-binding domain superfamily/Winged helix DNA-binding domain"/>
    <property type="match status" value="1"/>
</dbReference>
<evidence type="ECO:0000313" key="1">
    <source>
        <dbReference type="EMBL" id="STS83202.1"/>
    </source>
</evidence>
<dbReference type="EMBL" id="UGKQ01000007">
    <property type="protein sequence ID" value="STS83202.1"/>
    <property type="molecule type" value="Genomic_DNA"/>
</dbReference>
<proteinExistence type="predicted"/>
<organism evidence="1 2">
    <name type="scientific">Klebsiella pneumoniae</name>
    <dbReference type="NCBI Taxonomy" id="573"/>
    <lineage>
        <taxon>Bacteria</taxon>
        <taxon>Pseudomonadati</taxon>
        <taxon>Pseudomonadota</taxon>
        <taxon>Gammaproteobacteria</taxon>
        <taxon>Enterobacterales</taxon>
        <taxon>Enterobacteriaceae</taxon>
        <taxon>Klebsiella/Raoultella group</taxon>
        <taxon>Klebsiella</taxon>
        <taxon>Klebsiella pneumoniae complex</taxon>
    </lineage>
</organism>
<gene>
    <name evidence="1" type="ORF">NCTC9140_04961</name>
</gene>
<name>A0A377TU97_KLEPN</name>
<dbReference type="AlphaFoldDB" id="A0A377TU97"/>